<dbReference type="Proteomes" id="UP000578091">
    <property type="component" value="Unassembled WGS sequence"/>
</dbReference>
<dbReference type="EMBL" id="JACCKA010000042">
    <property type="protein sequence ID" value="NZA25918.1"/>
    <property type="molecule type" value="Genomic_DNA"/>
</dbReference>
<dbReference type="RefSeq" id="WP_180677718.1">
    <property type="nucleotide sequence ID" value="NZ_JACCKA010000042.1"/>
</dbReference>
<protein>
    <submittedName>
        <fullName evidence="1">Uncharacterized protein</fullName>
    </submittedName>
</protein>
<organism evidence="1 2">
    <name type="scientific">Luteimonas salinisoli</name>
    <dbReference type="NCBI Taxonomy" id="2752307"/>
    <lineage>
        <taxon>Bacteria</taxon>
        <taxon>Pseudomonadati</taxon>
        <taxon>Pseudomonadota</taxon>
        <taxon>Gammaproteobacteria</taxon>
        <taxon>Lysobacterales</taxon>
        <taxon>Lysobacteraceae</taxon>
        <taxon>Luteimonas</taxon>
    </lineage>
</organism>
<evidence type="ECO:0000313" key="1">
    <source>
        <dbReference type="EMBL" id="NZA25918.1"/>
    </source>
</evidence>
<keyword evidence="2" id="KW-1185">Reference proteome</keyword>
<reference evidence="1 2" key="1">
    <citation type="submission" date="2020-07" db="EMBL/GenBank/DDBJ databases">
        <title>Luteimonas sp. SJ-92.</title>
        <authorList>
            <person name="Huang X.-X."/>
            <person name="Xu L."/>
            <person name="Sun J.-Q."/>
        </authorList>
    </citation>
    <scope>NUCLEOTIDE SEQUENCE [LARGE SCALE GENOMIC DNA]</scope>
    <source>
        <strain evidence="1 2">SJ-92</strain>
    </source>
</reference>
<sequence length="151" mass="16891">MIPAFLGTALGEREFGEAAGKLAEQSSDCHSWVVHVSINVDEGEEKLVLICKNPMHEWIVLDNGKGQAKRKVEGAAELDRWIERVYQDRIVGMPCRPIFGSSVDYLTIHHDGRTTRQAIYAGEAERLGCDDEALATEVARRVEELRDAIKE</sequence>
<proteinExistence type="predicted"/>
<comment type="caution">
    <text evidence="1">The sequence shown here is derived from an EMBL/GenBank/DDBJ whole genome shotgun (WGS) entry which is preliminary data.</text>
</comment>
<accession>A0A853JBB5</accession>
<name>A0A853JBB5_9GAMM</name>
<gene>
    <name evidence="1" type="ORF">H0E84_05935</name>
</gene>
<evidence type="ECO:0000313" key="2">
    <source>
        <dbReference type="Proteomes" id="UP000578091"/>
    </source>
</evidence>
<dbReference type="AlphaFoldDB" id="A0A853JBB5"/>